<feature type="binding site" evidence="16">
    <location>
        <position position="359"/>
    </location>
    <ligand>
        <name>NADP(+)</name>
        <dbReference type="ChEBI" id="CHEBI:58349"/>
    </ligand>
</feature>
<feature type="modified residue" description="N6-succinyllysine" evidence="19">
    <location>
        <position position="92"/>
    </location>
</feature>
<dbReference type="Proteomes" id="UP000050331">
    <property type="component" value="Chromosome"/>
</dbReference>
<protein>
    <recommendedName>
        <fullName evidence="5 20">Isocitrate dehydrogenase [NADP]</fullName>
        <ecNumber evidence="4 20">1.1.1.42</ecNumber>
    </recommendedName>
</protein>
<keyword evidence="9 17" id="KW-0460">Magnesium</keyword>
<organism evidence="22 23">
    <name type="scientific">Lentibacillus amyloliquefaciens</name>
    <dbReference type="NCBI Taxonomy" id="1472767"/>
    <lineage>
        <taxon>Bacteria</taxon>
        <taxon>Bacillati</taxon>
        <taxon>Bacillota</taxon>
        <taxon>Bacilli</taxon>
        <taxon>Bacillales</taxon>
        <taxon>Bacillaceae</taxon>
        <taxon>Lentibacillus</taxon>
    </lineage>
</organism>
<dbReference type="SUPFAM" id="SSF53659">
    <property type="entry name" value="Isocitrate/Isopropylmalate dehydrogenase-like"/>
    <property type="match status" value="1"/>
</dbReference>
<dbReference type="InterPro" id="IPR024084">
    <property type="entry name" value="IsoPropMal-DH-like_dom"/>
</dbReference>
<dbReference type="EMBL" id="CP013862">
    <property type="protein sequence ID" value="ALX48340.1"/>
    <property type="molecule type" value="Genomic_DNA"/>
</dbReference>
<evidence type="ECO:0000256" key="16">
    <source>
        <dbReference type="PIRSR" id="PIRSR604439-2"/>
    </source>
</evidence>
<gene>
    <name evidence="22" type="ORF">AOX59_06790</name>
</gene>
<evidence type="ECO:0000256" key="14">
    <source>
        <dbReference type="ARBA" id="ARBA00046127"/>
    </source>
</evidence>
<feature type="modified residue" description="Phosphoserine" evidence="19">
    <location>
        <position position="105"/>
    </location>
</feature>
<dbReference type="RefSeq" id="WP_068443680.1">
    <property type="nucleotide sequence ID" value="NZ_CP013862.1"/>
</dbReference>
<sequence length="424" mass="46660">MTQGEKITVENNGKMNVPNRPIIPFIEGDGTGPDIWAAARRVIEAAVDKAYNGEKAIDWKEVYAGQKAYDKTGEWLPDETLKTINEYKIAIKGPLTTPIGGGIRSLNVALRQELDLFACLRPVQYFTGVPSPVKNPEDVDMAIFRENTEDIYAGIEWQKGSDEVKKVIDFLQSEMGVNNIRFPETSGIGVKPVSEEGTKRLVRSAINYALNEGRKSVTLVHKGNIMKFTEGSFKAWGYEVAEQEYGDKVFTWAEYDRIVEKDGKDAGNKAQDEAVAAGKLLVKDAIADIFLQQILTRPKEFDVVATMNLNGDYISDALAAQVGGIGIAPGANINYDTGHAIFEATHGTAPKYAGMDKVNPSSVILSAVEMLEHLEWREAANLITKAMDKTIASKVVTYDFARMMDGATEVKTSEFGDELIKNMD</sequence>
<dbReference type="GO" id="GO:0051287">
    <property type="term" value="F:NAD binding"/>
    <property type="evidence" value="ECO:0007669"/>
    <property type="project" value="InterPro"/>
</dbReference>
<dbReference type="GO" id="GO:0004450">
    <property type="term" value="F:isocitrate dehydrogenase (NADP+) activity"/>
    <property type="evidence" value="ECO:0007669"/>
    <property type="project" value="UniProtKB-UniRule"/>
</dbReference>
<keyword evidence="23" id="KW-1185">Reference proteome</keyword>
<evidence type="ECO:0000313" key="22">
    <source>
        <dbReference type="EMBL" id="ALX48340.1"/>
    </source>
</evidence>
<feature type="binding site" evidence="15">
    <location>
        <position position="145"/>
    </location>
    <ligand>
        <name>D-threo-isocitrate</name>
        <dbReference type="ChEBI" id="CHEBI:15562"/>
    </ligand>
</feature>
<evidence type="ECO:0000256" key="9">
    <source>
        <dbReference type="ARBA" id="ARBA00022842"/>
    </source>
</evidence>
<dbReference type="AlphaFoldDB" id="A0A0U4FKU3"/>
<feature type="binding site" evidence="15">
    <location>
        <position position="121"/>
    </location>
    <ligand>
        <name>D-threo-isocitrate</name>
        <dbReference type="ChEBI" id="CHEBI:15562"/>
    </ligand>
</feature>
<evidence type="ECO:0000256" key="2">
    <source>
        <dbReference type="ARBA" id="ARBA00007769"/>
    </source>
</evidence>
<dbReference type="OrthoDB" id="9806254at2"/>
<comment type="similarity">
    <text evidence="2">Belongs to the isocitrate and isopropylmalate dehydrogenases family.</text>
</comment>
<dbReference type="GO" id="GO:0006097">
    <property type="term" value="P:glyoxylate cycle"/>
    <property type="evidence" value="ECO:0007669"/>
    <property type="project" value="UniProtKB-KW"/>
</dbReference>
<evidence type="ECO:0000256" key="8">
    <source>
        <dbReference type="ARBA" id="ARBA00022723"/>
    </source>
</evidence>
<dbReference type="PROSITE" id="PS00470">
    <property type="entry name" value="IDH_IMDH"/>
    <property type="match status" value="1"/>
</dbReference>
<dbReference type="KEGG" id="lao:AOX59_06790"/>
<keyword evidence="12 17" id="KW-0464">Manganese</keyword>
<keyword evidence="8 20" id="KW-0479">Metal-binding</keyword>
<feature type="binding site" evidence="15">
    <location>
        <position position="107"/>
    </location>
    <ligand>
        <name>D-threo-isocitrate</name>
        <dbReference type="ChEBI" id="CHEBI:15562"/>
    </ligand>
</feature>
<dbReference type="GO" id="GO:0006099">
    <property type="term" value="P:tricarboxylic acid cycle"/>
    <property type="evidence" value="ECO:0007669"/>
    <property type="project" value="UniProtKB-UniRule"/>
</dbReference>
<feature type="modified residue" description="N6-acetyllysine" evidence="19">
    <location>
        <position position="134"/>
    </location>
</feature>
<evidence type="ECO:0000256" key="10">
    <source>
        <dbReference type="ARBA" id="ARBA00022857"/>
    </source>
</evidence>
<dbReference type="Gene3D" id="3.40.718.10">
    <property type="entry name" value="Isopropylmalate Dehydrogenase"/>
    <property type="match status" value="1"/>
</dbReference>
<feature type="binding site" evidence="16">
    <location>
        <position position="402"/>
    </location>
    <ligand>
        <name>NADP(+)</name>
        <dbReference type="ChEBI" id="CHEBI:58349"/>
    </ligand>
</feature>
<name>A0A0U4FKU3_9BACI</name>
<feature type="domain" description="Isopropylmalate dehydrogenase-like" evidence="21">
    <location>
        <begin position="22"/>
        <end position="419"/>
    </location>
</feature>
<keyword evidence="7 20" id="KW-0816">Tricarboxylic acid cycle</keyword>
<evidence type="ECO:0000256" key="19">
    <source>
        <dbReference type="PIRSR" id="PIRSR604439-5"/>
    </source>
</evidence>
<keyword evidence="11" id="KW-0560">Oxidoreductase</keyword>
<evidence type="ECO:0000256" key="17">
    <source>
        <dbReference type="PIRSR" id="PIRSR604439-3"/>
    </source>
</evidence>
<evidence type="ECO:0000256" key="7">
    <source>
        <dbReference type="ARBA" id="ARBA00022532"/>
    </source>
</evidence>
<evidence type="ECO:0000256" key="3">
    <source>
        <dbReference type="ARBA" id="ARBA00011738"/>
    </source>
</evidence>
<dbReference type="NCBIfam" id="TIGR00183">
    <property type="entry name" value="prok_nadp_idh"/>
    <property type="match status" value="1"/>
</dbReference>
<feature type="binding site" evidence="15">
    <location>
        <position position="111"/>
    </location>
    <ligand>
        <name>D-threo-isocitrate</name>
        <dbReference type="ChEBI" id="CHEBI:15562"/>
    </ligand>
</feature>
<comment type="cofactor">
    <cofactor evidence="1">
        <name>Mn(2+)</name>
        <dbReference type="ChEBI" id="CHEBI:29035"/>
    </cofactor>
</comment>
<dbReference type="SMART" id="SM01329">
    <property type="entry name" value="Iso_dh"/>
    <property type="match status" value="1"/>
</dbReference>
<feature type="site" description="Critical for catalysis" evidence="18">
    <location>
        <position position="222"/>
    </location>
</feature>
<reference evidence="22 23" key="1">
    <citation type="submission" date="2016-01" db="EMBL/GenBank/DDBJ databases">
        <title>Complete genome sequence of strain Lentibacillus amyloliquefaciens LAM0015T isolated from saline sediment.</title>
        <authorList>
            <person name="Wang J.-L."/>
            <person name="He M.-X."/>
        </authorList>
    </citation>
    <scope>NUCLEOTIDE SEQUENCE [LARGE SCALE GENOMIC DNA]</scope>
    <source>
        <strain evidence="22 23">LAM0015</strain>
    </source>
</reference>
<evidence type="ECO:0000256" key="20">
    <source>
        <dbReference type="RuleBase" id="RU004446"/>
    </source>
</evidence>
<comment type="subunit">
    <text evidence="3">Homodimer.</text>
</comment>
<dbReference type="PANTHER" id="PTHR43504">
    <property type="entry name" value="ISOCITRATE DEHYDROGENASE [NADP]"/>
    <property type="match status" value="1"/>
</dbReference>
<evidence type="ECO:0000256" key="5">
    <source>
        <dbReference type="ARBA" id="ARBA00019562"/>
    </source>
</evidence>
<dbReference type="InterPro" id="IPR019818">
    <property type="entry name" value="IsoCit/isopropylmalate_DH_CS"/>
</dbReference>
<dbReference type="Pfam" id="PF00180">
    <property type="entry name" value="Iso_dh"/>
    <property type="match status" value="1"/>
</dbReference>
<evidence type="ECO:0000256" key="12">
    <source>
        <dbReference type="ARBA" id="ARBA00023211"/>
    </source>
</evidence>
<feature type="binding site" evidence="15">
    <location>
        <position position="105"/>
    </location>
    <ligand>
        <name>D-threo-isocitrate</name>
        <dbReference type="ChEBI" id="CHEBI:15562"/>
    </ligand>
</feature>
<comment type="catalytic activity">
    <reaction evidence="13">
        <text>D-threo-isocitrate + NADP(+) = 2-oxoglutarate + CO2 + NADPH</text>
        <dbReference type="Rhea" id="RHEA:19629"/>
        <dbReference type="ChEBI" id="CHEBI:15562"/>
        <dbReference type="ChEBI" id="CHEBI:16526"/>
        <dbReference type="ChEBI" id="CHEBI:16810"/>
        <dbReference type="ChEBI" id="CHEBI:57783"/>
        <dbReference type="ChEBI" id="CHEBI:58349"/>
        <dbReference type="EC" id="1.1.1.42"/>
    </reaction>
</comment>
<feature type="binding site" evidence="17">
    <location>
        <position position="312"/>
    </location>
    <ligand>
        <name>Mg(2+)</name>
        <dbReference type="ChEBI" id="CHEBI:18420"/>
    </ligand>
</feature>
<dbReference type="GO" id="GO:0000287">
    <property type="term" value="F:magnesium ion binding"/>
    <property type="evidence" value="ECO:0007669"/>
    <property type="project" value="InterPro"/>
</dbReference>
<evidence type="ECO:0000256" key="6">
    <source>
        <dbReference type="ARBA" id="ARBA00022435"/>
    </source>
</evidence>
<dbReference type="InterPro" id="IPR004439">
    <property type="entry name" value="Isocitrate_DH_NADP_dimer_prok"/>
</dbReference>
<dbReference type="PANTHER" id="PTHR43504:SF1">
    <property type="entry name" value="ISOCITRATE DEHYDROGENASE [NADP]"/>
    <property type="match status" value="1"/>
</dbReference>
<keyword evidence="6 20" id="KW-0329">Glyoxylate bypass</keyword>
<dbReference type="NCBIfam" id="NF005425">
    <property type="entry name" value="PRK07006.1"/>
    <property type="match status" value="1"/>
</dbReference>
<evidence type="ECO:0000256" key="1">
    <source>
        <dbReference type="ARBA" id="ARBA00001936"/>
    </source>
</evidence>
<evidence type="ECO:0000256" key="18">
    <source>
        <dbReference type="PIRSR" id="PIRSR604439-4"/>
    </source>
</evidence>
<comment type="cofactor">
    <cofactor evidence="17">
        <name>Mg(2+)</name>
        <dbReference type="ChEBI" id="CHEBI:18420"/>
    </cofactor>
    <cofactor evidence="17">
        <name>Mn(2+)</name>
        <dbReference type="ChEBI" id="CHEBI:29035"/>
    </cofactor>
    <text evidence="17">Binds 1 Mg(2+) or Mn(2+) ion per subunit.</text>
</comment>
<dbReference type="EC" id="1.1.1.42" evidence="4 20"/>
<evidence type="ECO:0000256" key="11">
    <source>
        <dbReference type="ARBA" id="ARBA00023002"/>
    </source>
</evidence>
<accession>A0A0U4FKU3</accession>
<evidence type="ECO:0000259" key="21">
    <source>
        <dbReference type="SMART" id="SM01329"/>
    </source>
</evidence>
<keyword evidence="10 16" id="KW-0521">NADP</keyword>
<feature type="modified residue" description="N6-succinyllysine" evidence="19">
    <location>
        <position position="234"/>
    </location>
</feature>
<evidence type="ECO:0000313" key="23">
    <source>
        <dbReference type="Proteomes" id="UP000050331"/>
    </source>
</evidence>
<proteinExistence type="inferred from homology"/>
<evidence type="ECO:0000256" key="15">
    <source>
        <dbReference type="PIRSR" id="PIRSR604439-1"/>
    </source>
</evidence>
<feature type="site" description="Critical for catalysis" evidence="18">
    <location>
        <position position="152"/>
    </location>
</feature>
<feature type="binding site" evidence="16">
    <location>
        <position position="398"/>
    </location>
    <ligand>
        <name>NADP(+)</name>
        <dbReference type="ChEBI" id="CHEBI:58349"/>
    </ligand>
</feature>
<evidence type="ECO:0000256" key="13">
    <source>
        <dbReference type="ARBA" id="ARBA00023554"/>
    </source>
</evidence>
<evidence type="ECO:0000256" key="4">
    <source>
        <dbReference type="ARBA" id="ARBA00013013"/>
    </source>
</evidence>
<comment type="function">
    <text evidence="14">Catalyzes the oxidative decarboxylation of isocitrate to 2-oxoglutarate and carbon dioxide with the concomitant reduction of NADP(+).</text>
</comment>
<feature type="binding site" evidence="16">
    <location>
        <begin position="346"/>
        <end position="352"/>
    </location>
    <ligand>
        <name>NADP(+)</name>
        <dbReference type="ChEBI" id="CHEBI:58349"/>
    </ligand>
</feature>
<feature type="binding site" evidence="16">
    <location>
        <position position="96"/>
    </location>
    <ligand>
        <name>NADP(+)</name>
        <dbReference type="ChEBI" id="CHEBI:58349"/>
    </ligand>
</feature>
<dbReference type="STRING" id="1472767.AOX59_06790"/>